<proteinExistence type="predicted"/>
<accession>A0A7Y9X9F1</accession>
<comment type="caution">
    <text evidence="1">The sequence shown here is derived from an EMBL/GenBank/DDBJ whole genome shotgun (WGS) entry which is preliminary data.</text>
</comment>
<dbReference type="AlphaFoldDB" id="A0A7Y9X9F1"/>
<evidence type="ECO:0000313" key="1">
    <source>
        <dbReference type="EMBL" id="NYH51419.1"/>
    </source>
</evidence>
<evidence type="ECO:0000313" key="2">
    <source>
        <dbReference type="Proteomes" id="UP000584931"/>
    </source>
</evidence>
<reference evidence="1 2" key="1">
    <citation type="submission" date="2020-07" db="EMBL/GenBank/DDBJ databases">
        <title>Sequencing the genomes of 1000 actinobacteria strains.</title>
        <authorList>
            <person name="Klenk H.-P."/>
        </authorList>
    </citation>
    <scope>NUCLEOTIDE SEQUENCE [LARGE SCALE GENOMIC DNA]</scope>
    <source>
        <strain evidence="1 2">DSM 45278</strain>
    </source>
</reference>
<evidence type="ECO:0008006" key="3">
    <source>
        <dbReference type="Google" id="ProtNLM"/>
    </source>
</evidence>
<protein>
    <recommendedName>
        <fullName evidence="3">Knr4/Smi1-like domain-containing protein</fullName>
    </recommendedName>
</protein>
<dbReference type="EMBL" id="JACCHL010000001">
    <property type="protein sequence ID" value="NYH51419.1"/>
    <property type="molecule type" value="Genomic_DNA"/>
</dbReference>
<sequence>MEELICRAGVPRRRYRRQEAEWDLVETVLGLRLPVDFKALSDRCRELWVGRLEVHIPRFEEVSFPAGSPARLNLRTRLEEEIAGAVDMHIPVEGEVLSEVRVRSCLERVGREVLEDADTGERCVFTMAPGRAELVPWGSHESGAVGYWHAVGEPDHWPVVVSYDGFLWWEGNSLVDYLLRALEGATRLPWLVEDRGPAPADS</sequence>
<dbReference type="Proteomes" id="UP000584931">
    <property type="component" value="Unassembled WGS sequence"/>
</dbReference>
<organism evidence="1 2">
    <name type="scientific">Nocardiopsis sinuspersici</name>
    <dbReference type="NCBI Taxonomy" id="501010"/>
    <lineage>
        <taxon>Bacteria</taxon>
        <taxon>Bacillati</taxon>
        <taxon>Actinomycetota</taxon>
        <taxon>Actinomycetes</taxon>
        <taxon>Streptosporangiales</taxon>
        <taxon>Nocardiopsidaceae</taxon>
        <taxon>Nocardiopsis</taxon>
    </lineage>
</organism>
<gene>
    <name evidence="1" type="ORF">HNR06_001008</name>
</gene>
<dbReference type="RefSeq" id="WP_179809324.1">
    <property type="nucleotide sequence ID" value="NZ_JACCHL010000001.1"/>
</dbReference>
<name>A0A7Y9X9F1_9ACTN</name>